<evidence type="ECO:0000313" key="3">
    <source>
        <dbReference type="Proteomes" id="UP000316621"/>
    </source>
</evidence>
<feature type="region of interest" description="Disordered" evidence="1">
    <location>
        <begin position="37"/>
        <end position="56"/>
    </location>
</feature>
<dbReference type="Proteomes" id="UP000316621">
    <property type="component" value="Chromosome 2"/>
</dbReference>
<evidence type="ECO:0000313" key="2">
    <source>
        <dbReference type="EMBL" id="RZC52744.1"/>
    </source>
</evidence>
<name>A0A4Y7IV58_PAPSO</name>
<keyword evidence="3" id="KW-1185">Reference proteome</keyword>
<organism evidence="2 3">
    <name type="scientific">Papaver somniferum</name>
    <name type="common">Opium poppy</name>
    <dbReference type="NCBI Taxonomy" id="3469"/>
    <lineage>
        <taxon>Eukaryota</taxon>
        <taxon>Viridiplantae</taxon>
        <taxon>Streptophyta</taxon>
        <taxon>Embryophyta</taxon>
        <taxon>Tracheophyta</taxon>
        <taxon>Spermatophyta</taxon>
        <taxon>Magnoliopsida</taxon>
        <taxon>Ranunculales</taxon>
        <taxon>Papaveraceae</taxon>
        <taxon>Papaveroideae</taxon>
        <taxon>Papaver</taxon>
    </lineage>
</organism>
<dbReference type="Gramene" id="RZC52744">
    <property type="protein sequence ID" value="RZC52744"/>
    <property type="gene ID" value="C5167_021176"/>
</dbReference>
<dbReference type="AlphaFoldDB" id="A0A4Y7IV58"/>
<reference evidence="2 3" key="1">
    <citation type="journal article" date="2018" name="Science">
        <title>The opium poppy genome and morphinan production.</title>
        <authorList>
            <person name="Guo L."/>
            <person name="Winzer T."/>
            <person name="Yang X."/>
            <person name="Li Y."/>
            <person name="Ning Z."/>
            <person name="He Z."/>
            <person name="Teodor R."/>
            <person name="Lu Y."/>
            <person name="Bowser T.A."/>
            <person name="Graham I.A."/>
            <person name="Ye K."/>
        </authorList>
    </citation>
    <scope>NUCLEOTIDE SEQUENCE [LARGE SCALE GENOMIC DNA]</scope>
    <source>
        <strain evidence="3">cv. HN1</strain>
        <tissue evidence="2">Leaves</tissue>
    </source>
</reference>
<sequence length="66" mass="7367">MYNLRIEDVQMKDCKRIIIVYAVGTVFLEGNKRSKFLTDSGRASADPRSSKDQDSATVGVILKLCD</sequence>
<gene>
    <name evidence="2" type="ORF">C5167_021176</name>
</gene>
<dbReference type="EMBL" id="CM010716">
    <property type="protein sequence ID" value="RZC52744.1"/>
    <property type="molecule type" value="Genomic_DNA"/>
</dbReference>
<accession>A0A4Y7IV58</accession>
<protein>
    <submittedName>
        <fullName evidence="2">Uncharacterized protein</fullName>
    </submittedName>
</protein>
<evidence type="ECO:0000256" key="1">
    <source>
        <dbReference type="SAM" id="MobiDB-lite"/>
    </source>
</evidence>
<proteinExistence type="predicted"/>